<feature type="non-terminal residue" evidence="1">
    <location>
        <position position="149"/>
    </location>
</feature>
<dbReference type="Proteomes" id="UP000593579">
    <property type="component" value="Unassembled WGS sequence"/>
</dbReference>
<comment type="caution">
    <text evidence="1">The sequence shown here is derived from an EMBL/GenBank/DDBJ whole genome shotgun (WGS) entry which is preliminary data.</text>
</comment>
<name>A0A7J9BK55_GOSGO</name>
<reference evidence="1 2" key="1">
    <citation type="journal article" date="2019" name="Genome Biol. Evol.">
        <title>Insights into the evolution of the New World diploid cottons (Gossypium, subgenus Houzingenia) based on genome sequencing.</title>
        <authorList>
            <person name="Grover C.E."/>
            <person name="Arick M.A. 2nd"/>
            <person name="Thrash A."/>
            <person name="Conover J.L."/>
            <person name="Sanders W.S."/>
            <person name="Peterson D.G."/>
            <person name="Frelichowski J.E."/>
            <person name="Scheffler J.A."/>
            <person name="Scheffler B.E."/>
            <person name="Wendel J.F."/>
        </authorList>
    </citation>
    <scope>NUCLEOTIDE SEQUENCE [LARGE SCALE GENOMIC DNA]</scope>
    <source>
        <strain evidence="1">5</strain>
        <tissue evidence="1">Leaf</tissue>
    </source>
</reference>
<proteinExistence type="predicted"/>
<keyword evidence="2" id="KW-1185">Reference proteome</keyword>
<organism evidence="1 2">
    <name type="scientific">Gossypium gossypioides</name>
    <name type="common">Mexican cotton</name>
    <name type="synonym">Selera gossypioides</name>
    <dbReference type="NCBI Taxonomy" id="34282"/>
    <lineage>
        <taxon>Eukaryota</taxon>
        <taxon>Viridiplantae</taxon>
        <taxon>Streptophyta</taxon>
        <taxon>Embryophyta</taxon>
        <taxon>Tracheophyta</taxon>
        <taxon>Spermatophyta</taxon>
        <taxon>Magnoliopsida</taxon>
        <taxon>eudicotyledons</taxon>
        <taxon>Gunneridae</taxon>
        <taxon>Pentapetalae</taxon>
        <taxon>rosids</taxon>
        <taxon>malvids</taxon>
        <taxon>Malvales</taxon>
        <taxon>Malvaceae</taxon>
        <taxon>Malvoideae</taxon>
        <taxon>Gossypium</taxon>
    </lineage>
</organism>
<evidence type="ECO:0000313" key="2">
    <source>
        <dbReference type="Proteomes" id="UP000593579"/>
    </source>
</evidence>
<accession>A0A7J9BK55</accession>
<evidence type="ECO:0000313" key="1">
    <source>
        <dbReference type="EMBL" id="MBA0736465.1"/>
    </source>
</evidence>
<dbReference type="EMBL" id="JABEZY010000004">
    <property type="protein sequence ID" value="MBA0736465.1"/>
    <property type="molecule type" value="Genomic_DNA"/>
</dbReference>
<protein>
    <submittedName>
        <fullName evidence="1">Uncharacterized protein</fullName>
    </submittedName>
</protein>
<sequence>IYPTLLNGWRREITEETKHGLVLSEADQIPSLVDEARLCDLSVITGLGIPLLVSLQPQRIVLSLPCAAGKARTFVSLSSKETGFQVWLMNHEFGAVMPCWFTYTEDDRSQLILSGWDGHTVCPVEQNLGDYSITASEIVEGQSAMRPAT</sequence>
<gene>
    <name evidence="1" type="ORF">Gogos_010016</name>
</gene>
<dbReference type="OrthoDB" id="10382598at2759"/>
<dbReference type="AlphaFoldDB" id="A0A7J9BK55"/>